<gene>
    <name evidence="3" type="ORF">CCHLO57077_00005903</name>
</gene>
<sequence length="274" mass="29405">MAEKDIVFITGANTGIGFEVVKALLQSPKAYHILLGSRSLEKGKEAISQLAEVLEGSSNTVELVEIDVTVDETINKAAELVETKFGRLDALVNNAGLTYDEGAAFDKLFTSDATDFRTLFNKSYDVNVSGAQVTTAAFAPLLIKSMNARLLFLTSGTANLTGHEQALIPARAARVPKGWPKEGLIGGQAYKACKTALNMVMITWHWFLKDDGVKVWSISPGMLATNLTGNPELLRKAGAGEPSLGGDLIKRVLEGERDADVARVVTQNGAVQPW</sequence>
<dbReference type="SUPFAM" id="SSF51735">
    <property type="entry name" value="NAD(P)-binding Rossmann-fold domains"/>
    <property type="match status" value="1"/>
</dbReference>
<dbReference type="PANTHER" id="PTHR43008:SF8">
    <property type="entry name" value="BENZIL REDUCTASE ((S)-BENZOIN FORMING) IRC24"/>
    <property type="match status" value="1"/>
</dbReference>
<dbReference type="Proteomes" id="UP001160390">
    <property type="component" value="Unassembled WGS sequence"/>
</dbReference>
<dbReference type="GO" id="GO:0050664">
    <property type="term" value="F:oxidoreductase activity, acting on NAD(P)H, oxygen as acceptor"/>
    <property type="evidence" value="ECO:0007669"/>
    <property type="project" value="TreeGrafter"/>
</dbReference>
<evidence type="ECO:0000256" key="2">
    <source>
        <dbReference type="ARBA" id="ARBA00023002"/>
    </source>
</evidence>
<keyword evidence="4" id="KW-1185">Reference proteome</keyword>
<dbReference type="PANTHER" id="PTHR43008">
    <property type="entry name" value="BENZIL REDUCTASE"/>
    <property type="match status" value="1"/>
</dbReference>
<dbReference type="InterPro" id="IPR036291">
    <property type="entry name" value="NAD(P)-bd_dom_sf"/>
</dbReference>
<dbReference type="GO" id="GO:0016616">
    <property type="term" value="F:oxidoreductase activity, acting on the CH-OH group of donors, NAD or NADP as acceptor"/>
    <property type="evidence" value="ECO:0007669"/>
    <property type="project" value="UniProtKB-ARBA"/>
</dbReference>
<dbReference type="Gene3D" id="3.40.50.720">
    <property type="entry name" value="NAD(P)-binding Rossmann-like Domain"/>
    <property type="match status" value="1"/>
</dbReference>
<accession>A0AA35M7I4</accession>
<evidence type="ECO:0000313" key="3">
    <source>
        <dbReference type="EMBL" id="CAI6091752.1"/>
    </source>
</evidence>
<dbReference type="InterPro" id="IPR002347">
    <property type="entry name" value="SDR_fam"/>
</dbReference>
<protein>
    <submittedName>
        <fullName evidence="3">Uncharacterized protein</fullName>
    </submittedName>
</protein>
<comment type="caution">
    <text evidence="3">The sequence shown here is derived from an EMBL/GenBank/DDBJ whole genome shotgun (WGS) entry which is preliminary data.</text>
</comment>
<reference evidence="3" key="1">
    <citation type="submission" date="2023-01" db="EMBL/GenBank/DDBJ databases">
        <authorList>
            <person name="Piombo E."/>
        </authorList>
    </citation>
    <scope>NUCLEOTIDE SEQUENCE</scope>
</reference>
<proteinExistence type="inferred from homology"/>
<dbReference type="Pfam" id="PF00106">
    <property type="entry name" value="adh_short"/>
    <property type="match status" value="1"/>
</dbReference>
<keyword evidence="2" id="KW-0560">Oxidoreductase</keyword>
<evidence type="ECO:0000256" key="1">
    <source>
        <dbReference type="ARBA" id="ARBA00006484"/>
    </source>
</evidence>
<name>A0AA35M7I4_9HYPO</name>
<comment type="similarity">
    <text evidence="1">Belongs to the short-chain dehydrogenases/reductases (SDR) family.</text>
</comment>
<dbReference type="EMBL" id="CABFNP030001195">
    <property type="protein sequence ID" value="CAI6091752.1"/>
    <property type="molecule type" value="Genomic_DNA"/>
</dbReference>
<evidence type="ECO:0000313" key="4">
    <source>
        <dbReference type="Proteomes" id="UP001160390"/>
    </source>
</evidence>
<organism evidence="3 4">
    <name type="scientific">Clonostachys chloroleuca</name>
    <dbReference type="NCBI Taxonomy" id="1926264"/>
    <lineage>
        <taxon>Eukaryota</taxon>
        <taxon>Fungi</taxon>
        <taxon>Dikarya</taxon>
        <taxon>Ascomycota</taxon>
        <taxon>Pezizomycotina</taxon>
        <taxon>Sordariomycetes</taxon>
        <taxon>Hypocreomycetidae</taxon>
        <taxon>Hypocreales</taxon>
        <taxon>Bionectriaceae</taxon>
        <taxon>Clonostachys</taxon>
    </lineage>
</organism>
<dbReference type="PRINTS" id="PR00081">
    <property type="entry name" value="GDHRDH"/>
</dbReference>
<dbReference type="AlphaFoldDB" id="A0AA35M7I4"/>